<evidence type="ECO:0000256" key="6">
    <source>
        <dbReference type="ARBA" id="ARBA00023098"/>
    </source>
</evidence>
<dbReference type="Gene3D" id="3.30.870.10">
    <property type="entry name" value="Endonuclease Chain A"/>
    <property type="match status" value="2"/>
</dbReference>
<comment type="similarity">
    <text evidence="2">Belongs to the phospholipase D family.</text>
</comment>
<sequence>MTTISVRVISNCDDVYLIWQPEAAIADCLGFAIYRKRNGAAPELLPNRVGFSAQPQQDYQPQPSSVWPFQRISWTDHGSEIGDTLSYRIVAMVGKPDALTEGVASDWTAPVKLTAECGDGISAHFNRGIVLSQFVARLMKKNNWKVADIKTHAALAHDQLREFLSGDLRVAMLDMLQQAQQDHSVEVYAALFELSDPELGAELAKLGPRLHCVLGNGAVKAKTDDENLAMRTQLRAAGADIIDRMTAPGFLAHNKFAVFCRNGQPYQAWTGSTNWQPTGLCTQVNNGIMLENADVAADYFAAWQRLKAAGNLSDATLKQGNSVLPVVHAIDKGNPGANAFARFTATNKKIDLTELSQLIAYAKKSIFFLMFMPGNDLFQQVIAKGQSLYVRGVANTIPKGSPGTVQVGLVDGAAQTNFSLEVIEPTGVANAFAYWAEEVTRGQFGAIGHAIIHSKTIVLDAGTPDALVITGSHNFSNTASQKNDENYVVVHGNQALADAYVANCQAVYDHYRWRKYVADCAKQGKQPWDHLADDADWLAKYVQSPSRKATLDFWFGDNGK</sequence>
<dbReference type="GO" id="GO:0006793">
    <property type="term" value="P:phosphorus metabolic process"/>
    <property type="evidence" value="ECO:0007669"/>
    <property type="project" value="UniProtKB-ARBA"/>
</dbReference>
<evidence type="ECO:0000259" key="7">
    <source>
        <dbReference type="PROSITE" id="PS50035"/>
    </source>
</evidence>
<dbReference type="GO" id="GO:0016891">
    <property type="term" value="F:RNA endonuclease activity producing 5'-phosphomonoesters, hydrolytic mechanism"/>
    <property type="evidence" value="ECO:0007669"/>
    <property type="project" value="TreeGrafter"/>
</dbReference>
<evidence type="ECO:0000256" key="4">
    <source>
        <dbReference type="ARBA" id="ARBA00022801"/>
    </source>
</evidence>
<evidence type="ECO:0000256" key="3">
    <source>
        <dbReference type="ARBA" id="ARBA00012027"/>
    </source>
</evidence>
<dbReference type="Pfam" id="PF13091">
    <property type="entry name" value="PLDc_2"/>
    <property type="match status" value="1"/>
</dbReference>
<dbReference type="GO" id="GO:0016042">
    <property type="term" value="P:lipid catabolic process"/>
    <property type="evidence" value="ECO:0007669"/>
    <property type="project" value="UniProtKB-KW"/>
</dbReference>
<name>A0A0A1F6J6_9BURK</name>
<dbReference type="HOGENOM" id="CLU_018010_1_0_4"/>
<organism evidence="8 9">
    <name type="scientific">Collimonas arenae</name>
    <dbReference type="NCBI Taxonomy" id="279058"/>
    <lineage>
        <taxon>Bacteria</taxon>
        <taxon>Pseudomonadati</taxon>
        <taxon>Pseudomonadota</taxon>
        <taxon>Betaproteobacteria</taxon>
        <taxon>Burkholderiales</taxon>
        <taxon>Oxalobacteraceae</taxon>
        <taxon>Collimonas</taxon>
    </lineage>
</organism>
<evidence type="ECO:0000256" key="1">
    <source>
        <dbReference type="ARBA" id="ARBA00000798"/>
    </source>
</evidence>
<dbReference type="EMBL" id="CP009962">
    <property type="protein sequence ID" value="AIY39284.1"/>
    <property type="molecule type" value="Genomic_DNA"/>
</dbReference>
<dbReference type="GO" id="GO:0004630">
    <property type="term" value="F:phospholipase D activity"/>
    <property type="evidence" value="ECO:0007669"/>
    <property type="project" value="UniProtKB-EC"/>
</dbReference>
<keyword evidence="6" id="KW-0443">Lipid metabolism</keyword>
<keyword evidence="9" id="KW-1185">Reference proteome</keyword>
<evidence type="ECO:0000313" key="9">
    <source>
        <dbReference type="Proteomes" id="UP000030302"/>
    </source>
</evidence>
<evidence type="ECO:0000313" key="8">
    <source>
        <dbReference type="EMBL" id="AIY39284.1"/>
    </source>
</evidence>
<accession>A0A0A1F6J6</accession>
<dbReference type="PROSITE" id="PS50035">
    <property type="entry name" value="PLD"/>
    <property type="match status" value="1"/>
</dbReference>
<evidence type="ECO:0000256" key="5">
    <source>
        <dbReference type="ARBA" id="ARBA00022963"/>
    </source>
</evidence>
<reference evidence="9" key="1">
    <citation type="journal article" date="2014" name="Soil Biol. Biochem.">
        <title>Structure and function of bacterial communities in ageing soils: Insights from the Mendocino ecological staircase.</title>
        <authorList>
            <person name="Uroz S."/>
            <person name="Tech J.J."/>
            <person name="Sawaya N.A."/>
            <person name="Frey-Klett P."/>
            <person name="Leveau J.H.J."/>
        </authorList>
    </citation>
    <scope>NUCLEOTIDE SEQUENCE [LARGE SCALE GENOMIC DNA]</scope>
    <source>
        <strain evidence="9">Cal35</strain>
    </source>
</reference>
<dbReference type="KEGG" id="care:LT85_0124"/>
<keyword evidence="5" id="KW-0442">Lipid degradation</keyword>
<gene>
    <name evidence="8" type="ORF">LT85_0124</name>
</gene>
<dbReference type="EC" id="3.1.4.4" evidence="3"/>
<dbReference type="InterPro" id="IPR001736">
    <property type="entry name" value="PLipase_D/transphosphatidylase"/>
</dbReference>
<feature type="domain" description="PLD phosphodiesterase" evidence="7">
    <location>
        <begin position="448"/>
        <end position="479"/>
    </location>
</feature>
<dbReference type="PANTHER" id="PTHR43856:SF1">
    <property type="entry name" value="MITOCHONDRIAL CARDIOLIPIN HYDROLASE"/>
    <property type="match status" value="1"/>
</dbReference>
<keyword evidence="4" id="KW-0378">Hydrolase</keyword>
<dbReference type="STRING" id="279058.LT85_0124"/>
<comment type="catalytic activity">
    <reaction evidence="1">
        <text>a 1,2-diacyl-sn-glycero-3-phosphocholine + H2O = a 1,2-diacyl-sn-glycero-3-phosphate + choline + H(+)</text>
        <dbReference type="Rhea" id="RHEA:14445"/>
        <dbReference type="ChEBI" id="CHEBI:15354"/>
        <dbReference type="ChEBI" id="CHEBI:15377"/>
        <dbReference type="ChEBI" id="CHEBI:15378"/>
        <dbReference type="ChEBI" id="CHEBI:57643"/>
        <dbReference type="ChEBI" id="CHEBI:58608"/>
        <dbReference type="EC" id="3.1.4.4"/>
    </reaction>
</comment>
<dbReference type="InterPro" id="IPR051406">
    <property type="entry name" value="PLD_domain"/>
</dbReference>
<dbReference type="SUPFAM" id="SSF56024">
    <property type="entry name" value="Phospholipase D/nuclease"/>
    <property type="match status" value="2"/>
</dbReference>
<proteinExistence type="inferred from homology"/>
<dbReference type="RefSeq" id="WP_052134454.1">
    <property type="nucleotide sequence ID" value="NZ_CP009962.1"/>
</dbReference>
<dbReference type="Proteomes" id="UP000030302">
    <property type="component" value="Chromosome"/>
</dbReference>
<dbReference type="AlphaFoldDB" id="A0A0A1F6J6"/>
<dbReference type="InterPro" id="IPR025202">
    <property type="entry name" value="PLD-like_dom"/>
</dbReference>
<evidence type="ECO:0000256" key="2">
    <source>
        <dbReference type="ARBA" id="ARBA00008664"/>
    </source>
</evidence>
<dbReference type="PANTHER" id="PTHR43856">
    <property type="entry name" value="CARDIOLIPIN HYDROLASE"/>
    <property type="match status" value="1"/>
</dbReference>
<dbReference type="OrthoDB" id="9789376at2"/>
<protein>
    <recommendedName>
        <fullName evidence="3">phospholipase D</fullName>
        <ecNumber evidence="3">3.1.4.4</ecNumber>
    </recommendedName>
</protein>